<dbReference type="InterPro" id="IPR036789">
    <property type="entry name" value="Ribosomal_uL6-like_a/b-dom_sf"/>
</dbReference>
<dbReference type="PROSITE" id="PS51767">
    <property type="entry name" value="PEPTIDASE_A1"/>
    <property type="match status" value="1"/>
</dbReference>
<comment type="caution">
    <text evidence="5">The sequence shown here is derived from an EMBL/GenBank/DDBJ whole genome shotgun (WGS) entry which is preliminary data.</text>
</comment>
<dbReference type="Pfam" id="PF00026">
    <property type="entry name" value="Asp"/>
    <property type="match status" value="1"/>
</dbReference>
<evidence type="ECO:0000313" key="5">
    <source>
        <dbReference type="EMBL" id="CAE7460639.1"/>
    </source>
</evidence>
<dbReference type="InterPro" id="IPR020040">
    <property type="entry name" value="Ribosomal_uL6_a/b-dom"/>
</dbReference>
<keyword evidence="6" id="KW-1185">Reference proteome</keyword>
<dbReference type="PANTHER" id="PTHR11655:SF16">
    <property type="entry name" value="60S RIBOSOMAL PROTEIN L9"/>
    <property type="match status" value="1"/>
</dbReference>
<comment type="similarity">
    <text evidence="1">Belongs to the universal ribosomal protein uL6 family.</text>
</comment>
<evidence type="ECO:0000256" key="2">
    <source>
        <dbReference type="ARBA" id="ARBA00022980"/>
    </source>
</evidence>
<dbReference type="InterPro" id="IPR000702">
    <property type="entry name" value="Ribosomal_uL6-like"/>
</dbReference>
<dbReference type="InterPro" id="IPR033121">
    <property type="entry name" value="PEPTIDASE_A1"/>
</dbReference>
<proteinExistence type="inferred from homology"/>
<dbReference type="InterPro" id="IPR021109">
    <property type="entry name" value="Peptidase_aspartic_dom_sf"/>
</dbReference>
<dbReference type="GO" id="GO:0003735">
    <property type="term" value="F:structural constituent of ribosome"/>
    <property type="evidence" value="ECO:0007669"/>
    <property type="project" value="InterPro"/>
</dbReference>
<name>A0A812S3R8_9DINO</name>
<accession>A0A812S3R8</accession>
<reference evidence="5" key="1">
    <citation type="submission" date="2021-02" db="EMBL/GenBank/DDBJ databases">
        <authorList>
            <person name="Dougan E. K."/>
            <person name="Rhodes N."/>
            <person name="Thang M."/>
            <person name="Chan C."/>
        </authorList>
    </citation>
    <scope>NUCLEOTIDE SEQUENCE</scope>
</reference>
<dbReference type="Gene3D" id="2.40.70.10">
    <property type="entry name" value="Acid Proteases"/>
    <property type="match status" value="1"/>
</dbReference>
<dbReference type="OrthoDB" id="10252633at2759"/>
<evidence type="ECO:0000256" key="1">
    <source>
        <dbReference type="ARBA" id="ARBA00009356"/>
    </source>
</evidence>
<protein>
    <submittedName>
        <fullName evidence="5">RPL9 protein</fullName>
    </submittedName>
</protein>
<dbReference type="InterPro" id="IPR034164">
    <property type="entry name" value="Pepsin-like_dom"/>
</dbReference>
<dbReference type="Proteomes" id="UP000604046">
    <property type="component" value="Unassembled WGS sequence"/>
</dbReference>
<sequence length="875" mass="94720">MLRLCVEPKLVHLLRASPPGCLGHGPALMDATLQAAFASITELGPLQPHHLEQMSLPVQQGGCGIGALSLKHGAAFAGSWALCLAPVLARLPVADAAGIMTALQVNDRTHPVAASLLLAQDVLRTSGVSSAKLPDWGAVAKAPRRGCQHTLSAAAAVAARERLLAGLELRDAARVRSCGGDGAGQFLVCPAREGWRTELFDGAFCHAVRWRLGVPTTSAGQTCHIRCQASGGRCAQPLDPLGHHAVVCKYGGFKTFRHSRLVHELRGVLRESGAVVPAREVEVPGWQRADGTRARLDVAFAWAGRECYADVTIRHPCAAKYVRQAGAQDGAALRLAEAGKRSRYPAVAAAGLDAVEPFAVETFGRLGPNAVRLLRTARQQAAEQQAPYARWTGTALHQKWLASLSCSLQQALYEASSDILSQRLFVRQVLILLMCLQGVQEGALQCFIESCNDRFKGGFTGGFSCGVYGQLCGRHYGRTLRAALRAALWADFTGGLYGRRLRAGGLAGGCGRMTSSQGTRDNADFTSMPPRAMKTLLTEETVQVPKGIKITIKSKVVEVTGKHGSLKRDFKHLPIEIFLSDGGKKVVARMYFAKSKQCSMLNSVCSHIANLFEGVQHKFEYKMRLVYAHFPINANIINGGKTIEIRNFLGEKVVRTVHMLPGVTVEKSASTKIYVGFQQTQNFSVVFDTGSGHFFLPSVDCTSESCRSHRQYDVGKSSTARFVDHEGAKAENNEDEVAITFGTGSIRGNFVEELVCFSEPRGLQAQPDNGCARVNLVTATEMSAEPFQSFTFDGVVGLGLKALAVEPNFSIFQQLAKISHSSFLPQFAYFISEHDHVPSEISFGGHNPHRMQSALRWVPVFKPERFGSKGLGFRV</sequence>
<dbReference type="Gene3D" id="3.90.930.12">
    <property type="entry name" value="Ribosomal protein L6, alpha-beta domain"/>
    <property type="match status" value="2"/>
</dbReference>
<dbReference type="PANTHER" id="PTHR11655">
    <property type="entry name" value="60S/50S RIBOSOMAL PROTEIN L6/L9"/>
    <property type="match status" value="1"/>
</dbReference>
<dbReference type="GO" id="GO:0002181">
    <property type="term" value="P:cytoplasmic translation"/>
    <property type="evidence" value="ECO:0007669"/>
    <property type="project" value="TreeGrafter"/>
</dbReference>
<dbReference type="AlphaFoldDB" id="A0A812S3R8"/>
<gene>
    <name evidence="5" type="primary">RPL9</name>
    <name evidence="5" type="ORF">SNAT2548_LOCUS25573</name>
</gene>
<dbReference type="GO" id="GO:0022625">
    <property type="term" value="C:cytosolic large ribosomal subunit"/>
    <property type="evidence" value="ECO:0007669"/>
    <property type="project" value="TreeGrafter"/>
</dbReference>
<organism evidence="5 6">
    <name type="scientific">Symbiodinium natans</name>
    <dbReference type="NCBI Taxonomy" id="878477"/>
    <lineage>
        <taxon>Eukaryota</taxon>
        <taxon>Sar</taxon>
        <taxon>Alveolata</taxon>
        <taxon>Dinophyceae</taxon>
        <taxon>Suessiales</taxon>
        <taxon>Symbiodiniaceae</taxon>
        <taxon>Symbiodinium</taxon>
    </lineage>
</organism>
<dbReference type="SUPFAM" id="SSF50630">
    <property type="entry name" value="Acid proteases"/>
    <property type="match status" value="1"/>
</dbReference>
<evidence type="ECO:0000259" key="4">
    <source>
        <dbReference type="PROSITE" id="PS51767"/>
    </source>
</evidence>
<dbReference type="CDD" id="cd05471">
    <property type="entry name" value="pepsin_like"/>
    <property type="match status" value="1"/>
</dbReference>
<evidence type="ECO:0000313" key="6">
    <source>
        <dbReference type="Proteomes" id="UP000604046"/>
    </source>
</evidence>
<evidence type="ECO:0000256" key="3">
    <source>
        <dbReference type="ARBA" id="ARBA00023274"/>
    </source>
</evidence>
<keyword evidence="3" id="KW-0687">Ribonucleoprotein</keyword>
<dbReference type="GO" id="GO:0019843">
    <property type="term" value="F:rRNA binding"/>
    <property type="evidence" value="ECO:0007669"/>
    <property type="project" value="InterPro"/>
</dbReference>
<dbReference type="FunFam" id="3.90.930.12:FF:000004">
    <property type="entry name" value="60S ribosomal protein L9"/>
    <property type="match status" value="1"/>
</dbReference>
<dbReference type="SUPFAM" id="SSF56053">
    <property type="entry name" value="Ribosomal protein L6"/>
    <property type="match status" value="2"/>
</dbReference>
<dbReference type="EMBL" id="CAJNDS010002401">
    <property type="protein sequence ID" value="CAE7460639.1"/>
    <property type="molecule type" value="Genomic_DNA"/>
</dbReference>
<feature type="domain" description="Peptidase A1" evidence="4">
    <location>
        <begin position="669"/>
        <end position="875"/>
    </location>
</feature>
<dbReference type="Pfam" id="PF00347">
    <property type="entry name" value="Ribosomal_L6"/>
    <property type="match status" value="1"/>
</dbReference>
<keyword evidence="2" id="KW-0689">Ribosomal protein</keyword>